<keyword evidence="4 14" id="KW-0808">Transferase</keyword>
<dbReference type="Gene3D" id="6.10.340.10">
    <property type="match status" value="1"/>
</dbReference>
<dbReference type="PANTHER" id="PTHR34220">
    <property type="entry name" value="SENSOR HISTIDINE KINASE YPDA"/>
    <property type="match status" value="1"/>
</dbReference>
<keyword evidence="15" id="KW-1185">Reference proteome</keyword>
<dbReference type="SMART" id="SM00304">
    <property type="entry name" value="HAMP"/>
    <property type="match status" value="1"/>
</dbReference>
<evidence type="ECO:0000256" key="8">
    <source>
        <dbReference type="ARBA" id="ARBA00022840"/>
    </source>
</evidence>
<keyword evidence="3" id="KW-0597">Phosphoprotein</keyword>
<evidence type="ECO:0000256" key="11">
    <source>
        <dbReference type="ARBA" id="ARBA00023136"/>
    </source>
</evidence>
<dbReference type="EC" id="2.7.13.3" evidence="14"/>
<dbReference type="Gene3D" id="3.30.565.10">
    <property type="entry name" value="Histidine kinase-like ATPase, C-terminal domain"/>
    <property type="match status" value="1"/>
</dbReference>
<dbReference type="InterPro" id="IPR003660">
    <property type="entry name" value="HAMP_dom"/>
</dbReference>
<comment type="caution">
    <text evidence="14">The sequence shown here is derived from an EMBL/GenBank/DDBJ whole genome shotgun (WGS) entry which is preliminary data.</text>
</comment>
<keyword evidence="11 12" id="KW-0472">Membrane</keyword>
<comment type="subcellular location">
    <subcellularLocation>
        <location evidence="1">Cell membrane</location>
        <topology evidence="1">Multi-pass membrane protein</topology>
    </subcellularLocation>
</comment>
<evidence type="ECO:0000256" key="2">
    <source>
        <dbReference type="ARBA" id="ARBA00022475"/>
    </source>
</evidence>
<evidence type="ECO:0000256" key="9">
    <source>
        <dbReference type="ARBA" id="ARBA00022989"/>
    </source>
</evidence>
<feature type="domain" description="HAMP" evidence="13">
    <location>
        <begin position="312"/>
        <end position="364"/>
    </location>
</feature>
<organism evidence="14 15">
    <name type="scientific">Paenibacillus harenae</name>
    <dbReference type="NCBI Taxonomy" id="306543"/>
    <lineage>
        <taxon>Bacteria</taxon>
        <taxon>Bacillati</taxon>
        <taxon>Bacillota</taxon>
        <taxon>Bacilli</taxon>
        <taxon>Bacillales</taxon>
        <taxon>Paenibacillaceae</taxon>
        <taxon>Paenibacillus</taxon>
    </lineage>
</organism>
<dbReference type="PANTHER" id="PTHR34220:SF11">
    <property type="entry name" value="SENSOR PROTEIN KINASE HPTS"/>
    <property type="match status" value="1"/>
</dbReference>
<evidence type="ECO:0000256" key="4">
    <source>
        <dbReference type="ARBA" id="ARBA00022679"/>
    </source>
</evidence>
<accession>A0ABT9U630</accession>
<dbReference type="SUPFAM" id="SSF55874">
    <property type="entry name" value="ATPase domain of HSP90 chaperone/DNA topoisomerase II/histidine kinase"/>
    <property type="match status" value="1"/>
</dbReference>
<dbReference type="InterPro" id="IPR003594">
    <property type="entry name" value="HATPase_dom"/>
</dbReference>
<evidence type="ECO:0000256" key="10">
    <source>
        <dbReference type="ARBA" id="ARBA00023012"/>
    </source>
</evidence>
<dbReference type="Pfam" id="PF06580">
    <property type="entry name" value="His_kinase"/>
    <property type="match status" value="1"/>
</dbReference>
<keyword evidence="6" id="KW-0547">Nucleotide-binding</keyword>
<evidence type="ECO:0000256" key="6">
    <source>
        <dbReference type="ARBA" id="ARBA00022741"/>
    </source>
</evidence>
<dbReference type="EMBL" id="JAUSSU010000006">
    <property type="protein sequence ID" value="MDQ0113709.1"/>
    <property type="molecule type" value="Genomic_DNA"/>
</dbReference>
<evidence type="ECO:0000313" key="15">
    <source>
        <dbReference type="Proteomes" id="UP001229346"/>
    </source>
</evidence>
<gene>
    <name evidence="14" type="ORF">J2T15_003152</name>
</gene>
<keyword evidence="10" id="KW-0902">Two-component regulatory system</keyword>
<keyword evidence="7 14" id="KW-0418">Kinase</keyword>
<dbReference type="Pfam" id="PF02518">
    <property type="entry name" value="HATPase_c"/>
    <property type="match status" value="1"/>
</dbReference>
<evidence type="ECO:0000256" key="12">
    <source>
        <dbReference type="SAM" id="Phobius"/>
    </source>
</evidence>
<evidence type="ECO:0000313" key="14">
    <source>
        <dbReference type="EMBL" id="MDQ0113709.1"/>
    </source>
</evidence>
<dbReference type="Pfam" id="PF00672">
    <property type="entry name" value="HAMP"/>
    <property type="match status" value="1"/>
</dbReference>
<dbReference type="RefSeq" id="WP_307204971.1">
    <property type="nucleotide sequence ID" value="NZ_JAUSSU010000006.1"/>
</dbReference>
<evidence type="ECO:0000256" key="7">
    <source>
        <dbReference type="ARBA" id="ARBA00022777"/>
    </source>
</evidence>
<dbReference type="SUPFAM" id="SSF158472">
    <property type="entry name" value="HAMP domain-like"/>
    <property type="match status" value="1"/>
</dbReference>
<keyword evidence="8" id="KW-0067">ATP-binding</keyword>
<reference evidence="14 15" key="1">
    <citation type="submission" date="2023-07" db="EMBL/GenBank/DDBJ databases">
        <title>Sorghum-associated microbial communities from plants grown in Nebraska, USA.</title>
        <authorList>
            <person name="Schachtman D."/>
        </authorList>
    </citation>
    <scope>NUCLEOTIDE SEQUENCE [LARGE SCALE GENOMIC DNA]</scope>
    <source>
        <strain evidence="14 15">CC482</strain>
    </source>
</reference>
<evidence type="ECO:0000259" key="13">
    <source>
        <dbReference type="PROSITE" id="PS50885"/>
    </source>
</evidence>
<feature type="transmembrane region" description="Helical" evidence="12">
    <location>
        <begin position="12"/>
        <end position="36"/>
    </location>
</feature>
<dbReference type="GO" id="GO:0004673">
    <property type="term" value="F:protein histidine kinase activity"/>
    <property type="evidence" value="ECO:0007669"/>
    <property type="project" value="UniProtKB-EC"/>
</dbReference>
<dbReference type="PROSITE" id="PS50885">
    <property type="entry name" value="HAMP"/>
    <property type="match status" value="1"/>
</dbReference>
<proteinExistence type="predicted"/>
<dbReference type="InterPro" id="IPR050640">
    <property type="entry name" value="Bact_2-comp_sensor_kinase"/>
</dbReference>
<dbReference type="InterPro" id="IPR036890">
    <property type="entry name" value="HATPase_C_sf"/>
</dbReference>
<keyword evidence="2" id="KW-1003">Cell membrane</keyword>
<name>A0ABT9U630_PAEHA</name>
<keyword evidence="9 12" id="KW-1133">Transmembrane helix</keyword>
<evidence type="ECO:0000256" key="5">
    <source>
        <dbReference type="ARBA" id="ARBA00022692"/>
    </source>
</evidence>
<protein>
    <submittedName>
        <fullName evidence="14">Two-component system sensor histidine kinase YesM</fullName>
        <ecNumber evidence="14">2.7.13.3</ecNumber>
    </submittedName>
</protein>
<dbReference type="Proteomes" id="UP001229346">
    <property type="component" value="Unassembled WGS sequence"/>
</dbReference>
<evidence type="ECO:0000256" key="1">
    <source>
        <dbReference type="ARBA" id="ARBA00004651"/>
    </source>
</evidence>
<sequence>MKGLKNHRLRNSIFIRLVCMFLLIITPIILLGFYIYSWSVKTASNDISQTAEMQVSYYLKDLENEIERIRMLQYDALNDVYLQKLAVTWEAMDDIKRTESIMLLWNRLSSIKSSSAYINDVSAHIRPISKTISANNGASDFEEERFERLRSNYIVSGSNLIIWNGGLFLSASSVSGNKNREPLFVIEIELDLGKLKQAIGQFHTHPYSGAVLLMPREELLIVNDSVERVPEVALNLVRQSHLQKGFFTGTAELEGREYFVAGAVSERLGLQAYKYLPKKVILEPLDRFYLWAWIFGVVSVVILMIYAFSTYKFIHKPLLVLVKGFRRVEHGDLNVSIGSKQNDEFGYLYERFNYMVTNLSHLINQVYKQKIMMQRAELKQLQSQINPHFLYNSFFILNTMSLTGDTEGVERFLLQLGQYYQFVTRNASDEISLDKEVQHARIYTEIQSLRFDRRITVRFDELPAKMVHVQVPRLIIQPIIENAFEHSLEEMTEHGHITIRFVLAEQWIQIVVEDNGNSLTDQQLQQLSIQLQSSAEGAEVTGMLNIHRRIQLIFGESSGLAIARSELGGLQVRITIPEGGRLDDV</sequence>
<feature type="transmembrane region" description="Helical" evidence="12">
    <location>
        <begin position="288"/>
        <end position="308"/>
    </location>
</feature>
<dbReference type="CDD" id="cd06225">
    <property type="entry name" value="HAMP"/>
    <property type="match status" value="1"/>
</dbReference>
<keyword evidence="5 12" id="KW-0812">Transmembrane</keyword>
<dbReference type="InterPro" id="IPR010559">
    <property type="entry name" value="Sig_transdc_His_kin_internal"/>
</dbReference>
<evidence type="ECO:0000256" key="3">
    <source>
        <dbReference type="ARBA" id="ARBA00022553"/>
    </source>
</evidence>